<comment type="caution">
    <text evidence="3">The sequence shown here is derived from an EMBL/GenBank/DDBJ whole genome shotgun (WGS) entry which is preliminary data.</text>
</comment>
<proteinExistence type="predicted"/>
<evidence type="ECO:0000313" key="3">
    <source>
        <dbReference type="EMBL" id="KAF7387588.1"/>
    </source>
</evidence>
<feature type="compositionally biased region" description="Polar residues" evidence="1">
    <location>
        <begin position="96"/>
        <end position="105"/>
    </location>
</feature>
<feature type="region of interest" description="Disordered" evidence="1">
    <location>
        <begin position="83"/>
        <end position="105"/>
    </location>
</feature>
<feature type="compositionally biased region" description="Basic and acidic residues" evidence="1">
    <location>
        <begin position="83"/>
        <end position="94"/>
    </location>
</feature>
<keyword evidence="2" id="KW-0732">Signal</keyword>
<name>A0A834MYF7_VESPE</name>
<evidence type="ECO:0000256" key="2">
    <source>
        <dbReference type="SAM" id="SignalP"/>
    </source>
</evidence>
<evidence type="ECO:0000313" key="4">
    <source>
        <dbReference type="Proteomes" id="UP000600918"/>
    </source>
</evidence>
<sequence>MHFHGGLLLTIFLIVLSCPLTLRARRVAPLMEDDWARRPHRAAVRDSSVLKLLTCVTEATLIDFWWPSTGRIFNLRVQLPEQSRSRPDRTRPQWDDTPQGSIKRPSTTCCNYQTLYLQTRALITVITPIGIKIN</sequence>
<accession>A0A834MYF7</accession>
<dbReference type="EMBL" id="JACSDY010000025">
    <property type="protein sequence ID" value="KAF7387588.1"/>
    <property type="molecule type" value="Genomic_DNA"/>
</dbReference>
<gene>
    <name evidence="3" type="ORF">H0235_018310</name>
</gene>
<dbReference type="AlphaFoldDB" id="A0A834MYF7"/>
<feature type="signal peptide" evidence="2">
    <location>
        <begin position="1"/>
        <end position="24"/>
    </location>
</feature>
<evidence type="ECO:0008006" key="5">
    <source>
        <dbReference type="Google" id="ProtNLM"/>
    </source>
</evidence>
<protein>
    <recommendedName>
        <fullName evidence="5">Secreted protein</fullName>
    </recommendedName>
</protein>
<feature type="chain" id="PRO_5032745875" description="Secreted protein" evidence="2">
    <location>
        <begin position="25"/>
        <end position="134"/>
    </location>
</feature>
<organism evidence="3 4">
    <name type="scientific">Vespula pensylvanica</name>
    <name type="common">Western yellow jacket</name>
    <name type="synonym">Wasp</name>
    <dbReference type="NCBI Taxonomy" id="30213"/>
    <lineage>
        <taxon>Eukaryota</taxon>
        <taxon>Metazoa</taxon>
        <taxon>Ecdysozoa</taxon>
        <taxon>Arthropoda</taxon>
        <taxon>Hexapoda</taxon>
        <taxon>Insecta</taxon>
        <taxon>Pterygota</taxon>
        <taxon>Neoptera</taxon>
        <taxon>Endopterygota</taxon>
        <taxon>Hymenoptera</taxon>
        <taxon>Apocrita</taxon>
        <taxon>Aculeata</taxon>
        <taxon>Vespoidea</taxon>
        <taxon>Vespidae</taxon>
        <taxon>Vespinae</taxon>
        <taxon>Vespula</taxon>
    </lineage>
</organism>
<dbReference type="Proteomes" id="UP000600918">
    <property type="component" value="Unassembled WGS sequence"/>
</dbReference>
<evidence type="ECO:0000256" key="1">
    <source>
        <dbReference type="SAM" id="MobiDB-lite"/>
    </source>
</evidence>
<keyword evidence="4" id="KW-1185">Reference proteome</keyword>
<reference evidence="3" key="1">
    <citation type="journal article" date="2020" name="G3 (Bethesda)">
        <title>High-Quality Assemblies for Three Invasive Social Wasps from the &lt;i&gt;Vespula&lt;/i&gt; Genus.</title>
        <authorList>
            <person name="Harrop T.W.R."/>
            <person name="Guhlin J."/>
            <person name="McLaughlin G.M."/>
            <person name="Permina E."/>
            <person name="Stockwell P."/>
            <person name="Gilligan J."/>
            <person name="Le Lec M.F."/>
            <person name="Gruber M.A.M."/>
            <person name="Quinn O."/>
            <person name="Lovegrove M."/>
            <person name="Duncan E.J."/>
            <person name="Remnant E.J."/>
            <person name="Van Eeckhoven J."/>
            <person name="Graham B."/>
            <person name="Knapp R.A."/>
            <person name="Langford K.W."/>
            <person name="Kronenberg Z."/>
            <person name="Press M.O."/>
            <person name="Eacker S.M."/>
            <person name="Wilson-Rankin E.E."/>
            <person name="Purcell J."/>
            <person name="Lester P.J."/>
            <person name="Dearden P.K."/>
        </authorList>
    </citation>
    <scope>NUCLEOTIDE SEQUENCE</scope>
    <source>
        <strain evidence="3">Volc-1</strain>
    </source>
</reference>